<feature type="transmembrane region" description="Helical" evidence="7">
    <location>
        <begin position="287"/>
        <end position="309"/>
    </location>
</feature>
<feature type="transmembrane region" description="Helical" evidence="7">
    <location>
        <begin position="70"/>
        <end position="89"/>
    </location>
</feature>
<feature type="transmembrane region" description="Helical" evidence="7">
    <location>
        <begin position="349"/>
        <end position="367"/>
    </location>
</feature>
<dbReference type="InterPro" id="IPR036259">
    <property type="entry name" value="MFS_trans_sf"/>
</dbReference>
<feature type="domain" description="Major facilitator superfamily (MFS) profile" evidence="8">
    <location>
        <begin position="1"/>
        <end position="369"/>
    </location>
</feature>
<reference evidence="9" key="1">
    <citation type="submission" date="2022-05" db="EMBL/GenBank/DDBJ databases">
        <title>Comparative Genomics of Spacecraft Associated Microbes.</title>
        <authorList>
            <person name="Tran M.T."/>
            <person name="Wright A."/>
            <person name="Seuylemezian A."/>
            <person name="Eisen J."/>
            <person name="Coil D."/>
        </authorList>
    </citation>
    <scope>NUCLEOTIDE SEQUENCE</scope>
    <source>
        <strain evidence="9">214.1.1</strain>
    </source>
</reference>
<dbReference type="EMBL" id="JAMBOL010000011">
    <property type="protein sequence ID" value="MCM3715007.1"/>
    <property type="molecule type" value="Genomic_DNA"/>
</dbReference>
<evidence type="ECO:0000313" key="10">
    <source>
        <dbReference type="Proteomes" id="UP001139179"/>
    </source>
</evidence>
<feature type="transmembrane region" description="Helical" evidence="7">
    <location>
        <begin position="202"/>
        <end position="224"/>
    </location>
</feature>
<keyword evidence="2" id="KW-0813">Transport</keyword>
<dbReference type="Pfam" id="PF07690">
    <property type="entry name" value="MFS_1"/>
    <property type="match status" value="1"/>
</dbReference>
<evidence type="ECO:0000256" key="4">
    <source>
        <dbReference type="ARBA" id="ARBA00022692"/>
    </source>
</evidence>
<dbReference type="RefSeq" id="WP_251223774.1">
    <property type="nucleotide sequence ID" value="NZ_JAMBOL010000011.1"/>
</dbReference>
<feature type="transmembrane region" description="Helical" evidence="7">
    <location>
        <begin position="95"/>
        <end position="119"/>
    </location>
</feature>
<feature type="transmembrane region" description="Helical" evidence="7">
    <location>
        <begin position="263"/>
        <end position="281"/>
    </location>
</feature>
<keyword evidence="4 7" id="KW-0812">Transmembrane</keyword>
<evidence type="ECO:0000256" key="7">
    <source>
        <dbReference type="SAM" id="Phobius"/>
    </source>
</evidence>
<keyword evidence="5 7" id="KW-1133">Transmembrane helix</keyword>
<dbReference type="PROSITE" id="PS50850">
    <property type="entry name" value="MFS"/>
    <property type="match status" value="1"/>
</dbReference>
<proteinExistence type="predicted"/>
<organism evidence="9 10">
    <name type="scientific">Halalkalibacter oceani</name>
    <dbReference type="NCBI Taxonomy" id="1653776"/>
    <lineage>
        <taxon>Bacteria</taxon>
        <taxon>Bacillati</taxon>
        <taxon>Bacillota</taxon>
        <taxon>Bacilli</taxon>
        <taxon>Bacillales</taxon>
        <taxon>Bacillaceae</taxon>
        <taxon>Halalkalibacter</taxon>
    </lineage>
</organism>
<feature type="transmembrane region" description="Helical" evidence="7">
    <location>
        <begin position="236"/>
        <end position="256"/>
    </location>
</feature>
<dbReference type="PANTHER" id="PTHR43124:SF3">
    <property type="entry name" value="CHLORAMPHENICOL EFFLUX PUMP RV0191"/>
    <property type="match status" value="1"/>
</dbReference>
<sequence>MGKIVWPGVAMIAVTYALARFSFGLFLPDISTSLKLKESTAGIAASAAYVSYSAALLTAPFLIRRFGCFRLIQAAGITALVGMSGIALAQSFSPLVISIFAAGIGSGWASPALSQVATISLKEADKDRGNMWINSGSGFGLLVSAPVALLFTEHWRLAYFLFVLIALAVLLWNSLSLPARQEKAVTAGSKASWYIIVKAKELLLASFLIGGSSAIFWTFSRSYLTVVHQMSTTESVTFWMVMGISGIIGGLTGSAIGKIGLALTYRLVFLLLLLAIALITVPADVAVYVSALLFGSTYIALTGVLVIWATRLFPAEPSIGVSLSFLALGLGQSLGSLAGGALIDSTAYPFAFLMFASLGTAGLFIAVRQ</sequence>
<dbReference type="Proteomes" id="UP001139179">
    <property type="component" value="Unassembled WGS sequence"/>
</dbReference>
<dbReference type="InterPro" id="IPR050189">
    <property type="entry name" value="MFS_Efflux_Transporters"/>
</dbReference>
<evidence type="ECO:0000256" key="2">
    <source>
        <dbReference type="ARBA" id="ARBA00022448"/>
    </source>
</evidence>
<dbReference type="PANTHER" id="PTHR43124">
    <property type="entry name" value="PURINE EFFLUX PUMP PBUE"/>
    <property type="match status" value="1"/>
</dbReference>
<keyword evidence="6 7" id="KW-0472">Membrane</keyword>
<name>A0A9X2DRD0_9BACI</name>
<dbReference type="GO" id="GO:0005886">
    <property type="term" value="C:plasma membrane"/>
    <property type="evidence" value="ECO:0007669"/>
    <property type="project" value="UniProtKB-SubCell"/>
</dbReference>
<dbReference type="AlphaFoldDB" id="A0A9X2DRD0"/>
<comment type="subcellular location">
    <subcellularLocation>
        <location evidence="1">Cell membrane</location>
        <topology evidence="1">Multi-pass membrane protein</topology>
    </subcellularLocation>
</comment>
<feature type="transmembrane region" description="Helical" evidence="7">
    <location>
        <begin position="157"/>
        <end position="175"/>
    </location>
</feature>
<keyword evidence="3" id="KW-1003">Cell membrane</keyword>
<evidence type="ECO:0000256" key="1">
    <source>
        <dbReference type="ARBA" id="ARBA00004651"/>
    </source>
</evidence>
<evidence type="ECO:0000256" key="5">
    <source>
        <dbReference type="ARBA" id="ARBA00022989"/>
    </source>
</evidence>
<evidence type="ECO:0000313" key="9">
    <source>
        <dbReference type="EMBL" id="MCM3715007.1"/>
    </source>
</evidence>
<dbReference type="GO" id="GO:0022857">
    <property type="term" value="F:transmembrane transporter activity"/>
    <property type="evidence" value="ECO:0007669"/>
    <property type="project" value="InterPro"/>
</dbReference>
<feature type="transmembrane region" description="Helical" evidence="7">
    <location>
        <begin position="43"/>
        <end position="63"/>
    </location>
</feature>
<evidence type="ECO:0000256" key="6">
    <source>
        <dbReference type="ARBA" id="ARBA00023136"/>
    </source>
</evidence>
<dbReference type="InterPro" id="IPR020846">
    <property type="entry name" value="MFS_dom"/>
</dbReference>
<feature type="transmembrane region" description="Helical" evidence="7">
    <location>
        <begin position="131"/>
        <end position="151"/>
    </location>
</feature>
<evidence type="ECO:0000256" key="3">
    <source>
        <dbReference type="ARBA" id="ARBA00022475"/>
    </source>
</evidence>
<keyword evidence="10" id="KW-1185">Reference proteome</keyword>
<feature type="transmembrane region" description="Helical" evidence="7">
    <location>
        <begin position="321"/>
        <end position="343"/>
    </location>
</feature>
<evidence type="ECO:0000259" key="8">
    <source>
        <dbReference type="PROSITE" id="PS50850"/>
    </source>
</evidence>
<dbReference type="InterPro" id="IPR011701">
    <property type="entry name" value="MFS"/>
</dbReference>
<comment type="caution">
    <text evidence="9">The sequence shown here is derived from an EMBL/GenBank/DDBJ whole genome shotgun (WGS) entry which is preliminary data.</text>
</comment>
<protein>
    <submittedName>
        <fullName evidence="9">MFS transporter</fullName>
    </submittedName>
</protein>
<dbReference type="Gene3D" id="1.20.1250.20">
    <property type="entry name" value="MFS general substrate transporter like domains"/>
    <property type="match status" value="1"/>
</dbReference>
<accession>A0A9X2DRD0</accession>
<dbReference type="SUPFAM" id="SSF103473">
    <property type="entry name" value="MFS general substrate transporter"/>
    <property type="match status" value="1"/>
</dbReference>
<gene>
    <name evidence="9" type="ORF">M3202_13035</name>
</gene>